<gene>
    <name evidence="5" type="primary">LOC107268304</name>
</gene>
<feature type="domain" description="CFAP74 fourth Ig-like" evidence="3">
    <location>
        <begin position="465"/>
        <end position="530"/>
    </location>
</feature>
<dbReference type="Proteomes" id="UP000694920">
    <property type="component" value="Unplaced"/>
</dbReference>
<accession>A0AAJ7RI59</accession>
<dbReference type="Gene3D" id="2.60.40.10">
    <property type="entry name" value="Immunoglobulins"/>
    <property type="match status" value="1"/>
</dbReference>
<evidence type="ECO:0000259" key="3">
    <source>
        <dbReference type="Pfam" id="PF24798"/>
    </source>
</evidence>
<evidence type="ECO:0000313" key="4">
    <source>
        <dbReference type="Proteomes" id="UP000694920"/>
    </source>
</evidence>
<organism evidence="4 5">
    <name type="scientific">Cephus cinctus</name>
    <name type="common">Wheat stem sawfly</name>
    <dbReference type="NCBI Taxonomy" id="211228"/>
    <lineage>
        <taxon>Eukaryota</taxon>
        <taxon>Metazoa</taxon>
        <taxon>Ecdysozoa</taxon>
        <taxon>Arthropoda</taxon>
        <taxon>Hexapoda</taxon>
        <taxon>Insecta</taxon>
        <taxon>Pterygota</taxon>
        <taxon>Neoptera</taxon>
        <taxon>Endopterygota</taxon>
        <taxon>Hymenoptera</taxon>
        <taxon>Cephoidea</taxon>
        <taxon>Cephidae</taxon>
        <taxon>Cephus</taxon>
    </lineage>
</organism>
<evidence type="ECO:0000259" key="2">
    <source>
        <dbReference type="Pfam" id="PF24778"/>
    </source>
</evidence>
<dbReference type="InterPro" id="IPR013783">
    <property type="entry name" value="Ig-like_fold"/>
</dbReference>
<dbReference type="GeneID" id="107268304"/>
<reference evidence="5" key="1">
    <citation type="submission" date="2025-08" db="UniProtKB">
        <authorList>
            <consortium name="RefSeq"/>
        </authorList>
    </citation>
    <scope>IDENTIFICATION</scope>
</reference>
<dbReference type="Pfam" id="PF24798">
    <property type="entry name" value="Ig-CFAP74_4th"/>
    <property type="match status" value="1"/>
</dbReference>
<keyword evidence="5" id="KW-0969">Cilium</keyword>
<proteinExistence type="predicted"/>
<name>A0AAJ7RI59_CEPCN</name>
<dbReference type="InterPro" id="IPR056307">
    <property type="entry name" value="Ig-CFAP74_3rd"/>
</dbReference>
<keyword evidence="5" id="KW-0966">Cell projection</keyword>
<feature type="compositionally biased region" description="Polar residues" evidence="1">
    <location>
        <begin position="592"/>
        <end position="601"/>
    </location>
</feature>
<dbReference type="KEGG" id="ccin:107268304"/>
<dbReference type="Pfam" id="PF24778">
    <property type="entry name" value="Ig-CFAP74_3rd"/>
    <property type="match status" value="1"/>
</dbReference>
<evidence type="ECO:0000313" key="5">
    <source>
        <dbReference type="RefSeq" id="XP_024941381.1"/>
    </source>
</evidence>
<dbReference type="PANTHER" id="PTHR22538">
    <property type="entry name" value="CILIA- AND FLAGELLA-ASSOCIATED PROTEIN 74"/>
    <property type="match status" value="1"/>
</dbReference>
<dbReference type="InterPro" id="IPR056310">
    <property type="entry name" value="Ig-CFAP74_4th"/>
</dbReference>
<protein>
    <submittedName>
        <fullName evidence="5">Cilia- and flagella-associated protein 74</fullName>
    </submittedName>
</protein>
<dbReference type="RefSeq" id="XP_024941381.1">
    <property type="nucleotide sequence ID" value="XM_025085613.1"/>
</dbReference>
<dbReference type="AlphaFoldDB" id="A0AAJ7RI59"/>
<evidence type="ECO:0000256" key="1">
    <source>
        <dbReference type="SAM" id="MobiDB-lite"/>
    </source>
</evidence>
<feature type="domain" description="CFAP74 third Ig-like" evidence="2">
    <location>
        <begin position="347"/>
        <end position="440"/>
    </location>
</feature>
<sequence length="1119" mass="127269">MTPQATDNVDDQKDLKNYKTNLEIAANRNVFGLNEKIKNKIVDLPPLPLEDDHEGDNCLSTLTDDFEGADIGQRDDFENTLKDKKILRDRCFYAKPRTIIFKNFSPGTSYTQKVAIYNKFSKWSYIRYDSINLSISDNNVLTVEHIDAAKIRPGLFIVVTVNFLPNTETEITGALIFLTLNSENTKDFHEFKIRIHCVPAQADPLVDLTKLCFPTFPIWKDIEPGSIHKRLTISNFGLKTCNLLFTPKSNTRDSFNWDFEENEYPSKKFTPTIHADEENSITDYETYEVELRAKSCIKIRVTFFPKYVGLHHDVLEILFKVEEQIIKTQTIPIWAEVTGSEIHLNPKFVDLGIIIMGTEIYQANFTISNTGRSSADISMLIPKYLCTEIQIYPKTISLQTDTSWTFTVRLTPSENILQKAKTYYDKTCNTLNIPIKINVNYPNEKGPTLTLKILATPTSSTLVIEPDFVVLGMVNTQESVLSRISITNPSLVIQDFGFLNIPPTMTIQPNYGFGRILPGETLPLHLIYSAWLTDIPGNEAEASGLASDRRFEIRVATVNELVGKRNHVVSTKVPTNRLLNLPPKEQWRPTGSDYNKQSDQSRMPRRRFSSISQTVRSKIPFKDLIGDLADDDNSSSNLADSDVASDSFGPLDDDVRELKNITEIFAFIVDPLCQLSEQIIEFPATPCDSYSLTSVNLMGFNSASYPHCTCGFIEDQIKEFEAWYEFKCSSPRVRMSPRYGHLKNGETIKITLMHKPKMSHKVTANVLESMEIKDKTLPGEMTLLENFEAYIHHEWATCALNIKMKDGDRRDETLLIKLTCPVVKPDIIILNPTRIIEFGMVVIGSKSRNILEIKNISTRSVKIKFSLLNPFGPFFMPPGKILEPGSILSIPITYRPKVKKDNPLLSFQDIEFFEIRAASTKTIWRMSLSGRGVIPSWNILPEMRVARLEAKIGKPDEIKLTIENTSEATLVFVLEIIELLEGSIPVQLNKNKVLKENKKKKISMFLEEEEELAIFDKNMKPLDNKQYFTFVNFDNDLRLPVEAMKKKDFVLRFQVPSTRISFTGKRSKKNKERIGVATPGVVKKGRLDAMDVYYVARLKLLLEDVQPIQDIVLIATAKT</sequence>
<keyword evidence="5" id="KW-0282">Flagellum</keyword>
<keyword evidence="4" id="KW-1185">Reference proteome</keyword>
<feature type="region of interest" description="Disordered" evidence="1">
    <location>
        <begin position="573"/>
        <end position="612"/>
    </location>
</feature>
<dbReference type="PANTHER" id="PTHR22538:SF0">
    <property type="entry name" value="CILIA- AND FLAGELLA-ASSOCIATED PROTEIN 74"/>
    <property type="match status" value="1"/>
</dbReference>
<dbReference type="Pfam" id="PF24771">
    <property type="entry name" value="Ig_CFAP74_1st"/>
    <property type="match status" value="1"/>
</dbReference>